<dbReference type="Proteomes" id="UP000325598">
    <property type="component" value="Unassembled WGS sequence"/>
</dbReference>
<protein>
    <submittedName>
        <fullName evidence="2">Uncharacterized protein</fullName>
    </submittedName>
</protein>
<proteinExistence type="predicted"/>
<evidence type="ECO:0000313" key="2">
    <source>
        <dbReference type="EMBL" id="GES30843.1"/>
    </source>
</evidence>
<sequence>MGKDPSEPGAGRHPWGAYGTPGKPPTERGRAGYGAWAGVRPGRLGVSRYRPVSAGSRHLASDLHLCAPRHPD</sequence>
<organism evidence="2 3">
    <name type="scientific">Streptomyces angustmyceticus</name>
    <dbReference type="NCBI Taxonomy" id="285578"/>
    <lineage>
        <taxon>Bacteria</taxon>
        <taxon>Bacillati</taxon>
        <taxon>Actinomycetota</taxon>
        <taxon>Actinomycetes</taxon>
        <taxon>Kitasatosporales</taxon>
        <taxon>Streptomycetaceae</taxon>
        <taxon>Streptomyces</taxon>
    </lineage>
</organism>
<keyword evidence="3" id="KW-1185">Reference proteome</keyword>
<gene>
    <name evidence="2" type="ORF">San01_33300</name>
</gene>
<accession>A0A5J4L9H7</accession>
<dbReference type="AlphaFoldDB" id="A0A5J4L9H7"/>
<name>A0A5J4L9H7_9ACTN</name>
<feature type="region of interest" description="Disordered" evidence="1">
    <location>
        <begin position="1"/>
        <end position="34"/>
    </location>
</feature>
<evidence type="ECO:0000256" key="1">
    <source>
        <dbReference type="SAM" id="MobiDB-lite"/>
    </source>
</evidence>
<comment type="caution">
    <text evidence="2">The sequence shown here is derived from an EMBL/GenBank/DDBJ whole genome shotgun (WGS) entry which is preliminary data.</text>
</comment>
<evidence type="ECO:0000313" key="3">
    <source>
        <dbReference type="Proteomes" id="UP000325598"/>
    </source>
</evidence>
<dbReference type="EMBL" id="BLAG01000009">
    <property type="protein sequence ID" value="GES30843.1"/>
    <property type="molecule type" value="Genomic_DNA"/>
</dbReference>
<reference evidence="2 3" key="1">
    <citation type="submission" date="2019-10" db="EMBL/GenBank/DDBJ databases">
        <title>Whole genome shotgun sequence of Streptomyces angustmyceticus NBRC 3934.</title>
        <authorList>
            <person name="Hosoyama A."/>
            <person name="Ichikawa N."/>
            <person name="Kimura A."/>
            <person name="Kitahashi Y."/>
            <person name="Komaki H."/>
            <person name="Uohara A."/>
        </authorList>
    </citation>
    <scope>NUCLEOTIDE SEQUENCE [LARGE SCALE GENOMIC DNA]</scope>
    <source>
        <strain evidence="2 3">NBRC 3934</strain>
    </source>
</reference>